<feature type="domain" description="Dipeptidylpeptidase IV N-terminal" evidence="3">
    <location>
        <begin position="276"/>
        <end position="369"/>
    </location>
</feature>
<evidence type="ECO:0000259" key="3">
    <source>
        <dbReference type="Pfam" id="PF00930"/>
    </source>
</evidence>
<dbReference type="Pfam" id="PF00930">
    <property type="entry name" value="DPPIV_N"/>
    <property type="match status" value="3"/>
</dbReference>
<sequence>MPRPYQRARAPHEIDIEDVASEPRPGMSVPTSLSFTADDRRIGFLLTPSGESEQRMWYCDINADGRLSQPAHFVRADYSFSGPLRREFEEQMRRERPRSWRPGILTFCWGHVQSPTVLLQANGSVYIQHGPDDVATMLIDAQSVSPNLAAGPILEPKLSPDERLLAFVRGAEIYVISDTAHGGGRAAQASPAGATAGANACRSDSPSLAHIGGTPSHIGAWPHGVPVQRTHGSSAKAGISHGTLQADHGAHRRAHHPGAGRDAAKVRRHPKQLPVPVQLTRGAKGSIQHGLADFCAREDMNRFDGYWWSTDSKWIAFQETDESSIPEFIIPHFGEEPEDETVRYPFAGGNNAVVHIGVVASEGSNQVTWLDLGIDWVRRRPLPSDVVDKPTLHGSAVGLVSSTLPPQPCSTRDCAPTPPPAQYGSTGYRRFADGYVASVTWGKKGTLYVQVQDRSQRALRLLRFEAPREGNWTVPFAPMPPLLGTVVIEERSDRWLNLGSCLWELSDGGLVWGSSRSGHHHLYRYSVVGECEAALTSGEWVIDTLEGVDEEANRVFFTCSLPDQVQRNLYSVQLRESAPVGRSVVAHSAAEALRLRAPWGLGHAVLGQAQPPLGSVLPSACANPSRRLQATPARALLTATAHEPTRLTREDGCHEIEISHDMRMFIDVCNSIVQPFKATLHRVSDGEQLAVIFKNEDPRIDRLGMRAPELVTITNAEGHDLRAAVYHPPPHFARPLPLIVACYGGPGIQITANTWELTAAMREQYYAQEGFLVVRLDNRGSSRRGVIFEQAIAGQLGVVETSDQVTGVKHLVERGLADATRVGVMGWSYGGYLALMCLEHAPDVFCAAACGAPVTHWTGYDTHYTERYMGMPDEHVDSYVQSSAIAHVAKLRESARLLIIHGLLDNNFPLARARYIEPSPHCDSMQSTTFTRLSRAPMPRPYQRARAPHEIDIEDVASEPRPGMSVPTSLSFTADDHRIGFLLTPSGESEQRMWYCDINADGRLSQPAHFARADYSFSGPLRREFEEQMRRERPRAWRPGILTFCWGHVQSPTVLLQANGSVYIQLEPNAEPTILIDTRSFSPGLAGGPILEVKLSPDERMVAFVRGAEVHVVTIAPPLSALVGSSAAPAVVETVTPSSPMRAHIGELTSQVRASPYGMPVQRTQGSSTMAGISHGTAETDRGAHRRSNHPGAEHGSKMRHPDDDIPLPVQLTRGANQLIRHGLADFCAREDMNRFDGYWWSTDSKWIAFQETDESSIPEFIIPHFGKRQRRSSSKRARLSLRRGVRCPRRLR</sequence>
<evidence type="ECO:0000259" key="2">
    <source>
        <dbReference type="Pfam" id="PF00326"/>
    </source>
</evidence>
<dbReference type="PANTHER" id="PTHR11731">
    <property type="entry name" value="PROTEASE FAMILY S9B,C DIPEPTIDYL-PEPTIDASE IV-RELATED"/>
    <property type="match status" value="1"/>
</dbReference>
<reference evidence="4" key="1">
    <citation type="submission" date="2021-05" db="EMBL/GenBank/DDBJ databases">
        <title>The genome of the haptophyte Pavlova lutheri (Diacronema luteri, Pavlovales) - a model for lipid biosynthesis in eukaryotic algae.</title>
        <authorList>
            <person name="Hulatt C.J."/>
            <person name="Posewitz M.C."/>
        </authorList>
    </citation>
    <scope>NUCLEOTIDE SEQUENCE</scope>
    <source>
        <strain evidence="4">NIVA-4/92</strain>
    </source>
</reference>
<feature type="region of interest" description="Disordered" evidence="1">
    <location>
        <begin position="1176"/>
        <end position="1204"/>
    </location>
</feature>
<feature type="domain" description="Peptidase S9 prolyl oligopeptidase catalytic" evidence="2">
    <location>
        <begin position="762"/>
        <end position="912"/>
    </location>
</feature>
<feature type="region of interest" description="Disordered" evidence="1">
    <location>
        <begin position="1269"/>
        <end position="1293"/>
    </location>
</feature>
<feature type="domain" description="Dipeptidylpeptidase IV N-terminal" evidence="3">
    <location>
        <begin position="1210"/>
        <end position="1271"/>
    </location>
</feature>
<dbReference type="GO" id="GO:0008236">
    <property type="term" value="F:serine-type peptidase activity"/>
    <property type="evidence" value="ECO:0007669"/>
    <property type="project" value="InterPro"/>
</dbReference>
<evidence type="ECO:0000313" key="4">
    <source>
        <dbReference type="EMBL" id="KAG8458381.1"/>
    </source>
</evidence>
<organism evidence="4 5">
    <name type="scientific">Diacronema lutheri</name>
    <name type="common">Unicellular marine alga</name>
    <name type="synonym">Monochrysis lutheri</name>
    <dbReference type="NCBI Taxonomy" id="2081491"/>
    <lineage>
        <taxon>Eukaryota</taxon>
        <taxon>Haptista</taxon>
        <taxon>Haptophyta</taxon>
        <taxon>Pavlovophyceae</taxon>
        <taxon>Pavlovales</taxon>
        <taxon>Pavlovaceae</taxon>
        <taxon>Diacronema</taxon>
    </lineage>
</organism>
<dbReference type="GO" id="GO:0006508">
    <property type="term" value="P:proteolysis"/>
    <property type="evidence" value="ECO:0007669"/>
    <property type="project" value="InterPro"/>
</dbReference>
<feature type="compositionally biased region" description="Low complexity" evidence="1">
    <location>
        <begin position="186"/>
        <end position="200"/>
    </location>
</feature>
<dbReference type="Gene3D" id="2.140.10.30">
    <property type="entry name" value="Dipeptidylpeptidase IV, N-terminal domain"/>
    <property type="match status" value="6"/>
</dbReference>
<dbReference type="InterPro" id="IPR001375">
    <property type="entry name" value="Peptidase_S9_cat"/>
</dbReference>
<gene>
    <name evidence="4" type="ORF">KFE25_004522</name>
</gene>
<dbReference type="PANTHER" id="PTHR11731:SF193">
    <property type="entry name" value="DIPEPTIDYL PEPTIDASE 9"/>
    <property type="match status" value="1"/>
</dbReference>
<feature type="region of interest" description="Disordered" evidence="1">
    <location>
        <begin position="181"/>
        <end position="273"/>
    </location>
</feature>
<dbReference type="Gene3D" id="3.40.50.1820">
    <property type="entry name" value="alpha/beta hydrolase"/>
    <property type="match status" value="1"/>
</dbReference>
<feature type="domain" description="Dipeptidylpeptidase IV N-terminal" evidence="3">
    <location>
        <begin position="432"/>
        <end position="576"/>
    </location>
</feature>
<evidence type="ECO:0000256" key="1">
    <source>
        <dbReference type="SAM" id="MobiDB-lite"/>
    </source>
</evidence>
<dbReference type="SUPFAM" id="SSF82171">
    <property type="entry name" value="DPP6 N-terminal domain-like"/>
    <property type="match status" value="2"/>
</dbReference>
<accession>A0A8J5X1I4</accession>
<dbReference type="InterPro" id="IPR002469">
    <property type="entry name" value="Peptidase_S9B_N"/>
</dbReference>
<proteinExistence type="predicted"/>
<dbReference type="OrthoDB" id="16520at2759"/>
<protein>
    <submittedName>
        <fullName evidence="4">Uncharacterized protein</fullName>
    </submittedName>
</protein>
<dbReference type="SUPFAM" id="SSF53474">
    <property type="entry name" value="alpha/beta-Hydrolases"/>
    <property type="match status" value="1"/>
</dbReference>
<dbReference type="GO" id="GO:0008239">
    <property type="term" value="F:dipeptidyl-peptidase activity"/>
    <property type="evidence" value="ECO:0007669"/>
    <property type="project" value="TreeGrafter"/>
</dbReference>
<dbReference type="InterPro" id="IPR050278">
    <property type="entry name" value="Serine_Prot_S9B/DPPIV"/>
</dbReference>
<dbReference type="Proteomes" id="UP000751190">
    <property type="component" value="Unassembled WGS sequence"/>
</dbReference>
<dbReference type="Pfam" id="PF00326">
    <property type="entry name" value="Peptidase_S9"/>
    <property type="match status" value="1"/>
</dbReference>
<evidence type="ECO:0000313" key="5">
    <source>
        <dbReference type="Proteomes" id="UP000751190"/>
    </source>
</evidence>
<dbReference type="InterPro" id="IPR029058">
    <property type="entry name" value="AB_hydrolase_fold"/>
</dbReference>
<keyword evidence="5" id="KW-1185">Reference proteome</keyword>
<name>A0A8J5X1I4_DIALT</name>
<feature type="compositionally biased region" description="Basic and acidic residues" evidence="1">
    <location>
        <begin position="1192"/>
        <end position="1204"/>
    </location>
</feature>
<dbReference type="EMBL" id="JAGTXO010000052">
    <property type="protein sequence ID" value="KAG8458381.1"/>
    <property type="molecule type" value="Genomic_DNA"/>
</dbReference>
<comment type="caution">
    <text evidence="4">The sequence shown here is derived from an EMBL/GenBank/DDBJ whole genome shotgun (WGS) entry which is preliminary data.</text>
</comment>